<protein>
    <submittedName>
        <fullName evidence="3">Uncharacterized protein</fullName>
    </submittedName>
</protein>
<dbReference type="VEuPathDB" id="FungiDB:BD410DRAFT_831488"/>
<feature type="compositionally biased region" description="Pro residues" evidence="2">
    <location>
        <begin position="680"/>
        <end position="689"/>
    </location>
</feature>
<feature type="compositionally biased region" description="Polar residues" evidence="2">
    <location>
        <begin position="244"/>
        <end position="253"/>
    </location>
</feature>
<reference evidence="3 4" key="1">
    <citation type="submission" date="2018-06" db="EMBL/GenBank/DDBJ databases">
        <title>A transcriptomic atlas of mushroom development highlights an independent origin of complex multicellularity.</title>
        <authorList>
            <consortium name="DOE Joint Genome Institute"/>
            <person name="Krizsan K."/>
            <person name="Almasi E."/>
            <person name="Merenyi Z."/>
            <person name="Sahu N."/>
            <person name="Viragh M."/>
            <person name="Koszo T."/>
            <person name="Mondo S."/>
            <person name="Kiss B."/>
            <person name="Balint B."/>
            <person name="Kues U."/>
            <person name="Barry K."/>
            <person name="Hegedus J.C."/>
            <person name="Henrissat B."/>
            <person name="Johnson J."/>
            <person name="Lipzen A."/>
            <person name="Ohm R."/>
            <person name="Nagy I."/>
            <person name="Pangilinan J."/>
            <person name="Yan J."/>
            <person name="Xiong Y."/>
            <person name="Grigoriev I.V."/>
            <person name="Hibbett D.S."/>
            <person name="Nagy L.G."/>
        </authorList>
    </citation>
    <scope>NUCLEOTIDE SEQUENCE [LARGE SCALE GENOMIC DNA]</scope>
    <source>
        <strain evidence="3 4">SZMC22713</strain>
    </source>
</reference>
<proteinExistence type="predicted"/>
<accession>A0A4Y7PR23</accession>
<organism evidence="3 4">
    <name type="scientific">Rickenella mellea</name>
    <dbReference type="NCBI Taxonomy" id="50990"/>
    <lineage>
        <taxon>Eukaryota</taxon>
        <taxon>Fungi</taxon>
        <taxon>Dikarya</taxon>
        <taxon>Basidiomycota</taxon>
        <taxon>Agaricomycotina</taxon>
        <taxon>Agaricomycetes</taxon>
        <taxon>Hymenochaetales</taxon>
        <taxon>Rickenellaceae</taxon>
        <taxon>Rickenella</taxon>
    </lineage>
</organism>
<dbReference type="AlphaFoldDB" id="A0A4Y7PR23"/>
<feature type="compositionally biased region" description="Pro residues" evidence="2">
    <location>
        <begin position="569"/>
        <end position="578"/>
    </location>
</feature>
<feature type="region of interest" description="Disordered" evidence="2">
    <location>
        <begin position="1"/>
        <end position="62"/>
    </location>
</feature>
<feature type="compositionally biased region" description="Gly residues" evidence="2">
    <location>
        <begin position="701"/>
        <end position="711"/>
    </location>
</feature>
<feature type="compositionally biased region" description="Basic and acidic residues" evidence="2">
    <location>
        <begin position="512"/>
        <end position="530"/>
    </location>
</feature>
<feature type="compositionally biased region" description="Polar residues" evidence="2">
    <location>
        <begin position="326"/>
        <end position="335"/>
    </location>
</feature>
<feature type="compositionally biased region" description="Gly residues" evidence="2">
    <location>
        <begin position="637"/>
        <end position="646"/>
    </location>
</feature>
<feature type="compositionally biased region" description="Basic and acidic residues" evidence="2">
    <location>
        <begin position="401"/>
        <end position="410"/>
    </location>
</feature>
<feature type="region of interest" description="Disordered" evidence="2">
    <location>
        <begin position="203"/>
        <end position="780"/>
    </location>
</feature>
<dbReference type="EMBL" id="ML170221">
    <property type="protein sequence ID" value="TDL17466.1"/>
    <property type="molecule type" value="Genomic_DNA"/>
</dbReference>
<keyword evidence="1" id="KW-0175">Coiled coil</keyword>
<feature type="compositionally biased region" description="Basic and acidic residues" evidence="2">
    <location>
        <begin position="1"/>
        <end position="13"/>
    </location>
</feature>
<dbReference type="OrthoDB" id="3069722at2759"/>
<feature type="coiled-coil region" evidence="1">
    <location>
        <begin position="77"/>
        <end position="104"/>
    </location>
</feature>
<feature type="compositionally biased region" description="Basic and acidic residues" evidence="2">
    <location>
        <begin position="204"/>
        <end position="242"/>
    </location>
</feature>
<evidence type="ECO:0000256" key="2">
    <source>
        <dbReference type="SAM" id="MobiDB-lite"/>
    </source>
</evidence>
<evidence type="ECO:0000256" key="1">
    <source>
        <dbReference type="SAM" id="Coils"/>
    </source>
</evidence>
<feature type="compositionally biased region" description="Basic and acidic residues" evidence="2">
    <location>
        <begin position="594"/>
        <end position="621"/>
    </location>
</feature>
<feature type="compositionally biased region" description="Polar residues" evidence="2">
    <location>
        <begin position="484"/>
        <end position="493"/>
    </location>
</feature>
<feature type="compositionally biased region" description="Pro residues" evidence="2">
    <location>
        <begin position="550"/>
        <end position="560"/>
    </location>
</feature>
<evidence type="ECO:0000313" key="3">
    <source>
        <dbReference type="EMBL" id="TDL17466.1"/>
    </source>
</evidence>
<feature type="compositionally biased region" description="Low complexity" evidence="2">
    <location>
        <begin position="732"/>
        <end position="741"/>
    </location>
</feature>
<dbReference type="Proteomes" id="UP000294933">
    <property type="component" value="Unassembled WGS sequence"/>
</dbReference>
<feature type="compositionally biased region" description="Low complexity" evidence="2">
    <location>
        <begin position="429"/>
        <end position="446"/>
    </location>
</feature>
<name>A0A4Y7PR23_9AGAM</name>
<gene>
    <name evidence="3" type="ORF">BD410DRAFT_831488</name>
</gene>
<feature type="compositionally biased region" description="Polar residues" evidence="2">
    <location>
        <begin position="362"/>
        <end position="371"/>
    </location>
</feature>
<evidence type="ECO:0000313" key="4">
    <source>
        <dbReference type="Proteomes" id="UP000294933"/>
    </source>
</evidence>
<sequence>MSRIRQDYGHEDPSSSGFYSDFEGHPRQSRHVQQPVYVGPDNTIKRSHTPSERRSRKHSSASNRELIQVLLEGQQDVDVLQEQLRKTRALLEAESRRANDAERVAFEAKARLKGIAQARITAHQEASKAMAELKLYKTQFEIAQQQLTRANEIIEQTDQERYRAIQDAQKAKAVARKYKEENLAQRAREEGWRQATAEAMRNGVGRDRYMGFADDDPRSGQRAPLREDDFDEQERRDMDAENARGQQLVTVPQTPRPPSVAESVDRRTLRHSRPASTPIPENVPPVPDHIIVRSPAVGEPPRPSSTSSHGRSSRHSRHQSMPAYPSTDSETSSVDSAVRHSRNRSGFARGAGLGGIPEESYQPIQRTSQASYEVMATPAPTSNSLPRRTDAMDPVPIIPRTPDRSPERAADVIANLEAQAHPPRRRTQSHSSASSSGTAGSESTVGPGPPPVSRSRRSGGSRRYSSESFVPEITIQPPSRPESTDTYQTTTTRPFLLSPDYVTQPLPTIERPSSRRGERDREREREREHPVAGPSSIVTPPEIIDELPPGFIPMGPPTPLAGPGGELPPFFPHPPPQIPFGGSERSTTPTARDPYARDPYEGDPYERTDTPGRPERTDTPGRHRQRPPQHRREPSMSGGGEDGGGDYFTVDHQRQFGNQFRDPASLSSSGENTPAHRPVIPIPPSPLSGPPISGGYDNASIGGGGGGGGRRGSSYEMPAPPPGIVYPTTPGSVQSSGSSMSRIRQYPLPASTAGGDSRPPTRQTLRTPYRRPTSAMDDFD</sequence>
<dbReference type="STRING" id="50990.A0A4Y7PR23"/>
<keyword evidence="4" id="KW-1185">Reference proteome</keyword>